<gene>
    <name evidence="2" type="ORF">SVA_0318</name>
</gene>
<keyword evidence="1" id="KW-0472">Membrane</keyword>
<proteinExistence type="predicted"/>
<organism evidence="2 3">
    <name type="scientific">Sulfurifustis variabilis</name>
    <dbReference type="NCBI Taxonomy" id="1675686"/>
    <lineage>
        <taxon>Bacteria</taxon>
        <taxon>Pseudomonadati</taxon>
        <taxon>Pseudomonadota</taxon>
        <taxon>Gammaproteobacteria</taxon>
        <taxon>Acidiferrobacterales</taxon>
        <taxon>Acidiferrobacteraceae</taxon>
        <taxon>Sulfurifustis</taxon>
    </lineage>
</organism>
<accession>A0A1B4V0E0</accession>
<dbReference type="KEGG" id="sva:SVA_0318"/>
<keyword evidence="3" id="KW-1185">Reference proteome</keyword>
<dbReference type="AlphaFoldDB" id="A0A1B4V0E0"/>
<evidence type="ECO:0000313" key="2">
    <source>
        <dbReference type="EMBL" id="BAU46900.1"/>
    </source>
</evidence>
<evidence type="ECO:0000256" key="1">
    <source>
        <dbReference type="SAM" id="Phobius"/>
    </source>
</evidence>
<keyword evidence="1" id="KW-1133">Transmembrane helix</keyword>
<dbReference type="Proteomes" id="UP000218899">
    <property type="component" value="Chromosome"/>
</dbReference>
<dbReference type="InterPro" id="IPR008407">
    <property type="entry name" value="Brnchd-chn_aa_trnsp_AzlD"/>
</dbReference>
<feature type="transmembrane region" description="Helical" evidence="1">
    <location>
        <begin position="6"/>
        <end position="26"/>
    </location>
</feature>
<name>A0A1B4V0E0_9GAMM</name>
<dbReference type="RefSeq" id="WP_096457825.1">
    <property type="nucleotide sequence ID" value="NZ_AP014936.1"/>
</dbReference>
<feature type="transmembrane region" description="Helical" evidence="1">
    <location>
        <begin position="38"/>
        <end position="58"/>
    </location>
</feature>
<evidence type="ECO:0000313" key="3">
    <source>
        <dbReference type="Proteomes" id="UP000218899"/>
    </source>
</evidence>
<sequence length="109" mass="11377">MTALDWTLVVLGAGAGTYLLRVAPFVWKHLRRLGQEYFHFLTYVSLAIAAGIVSRSIVYGGGGIAEAGDIGIKVLAVIAALGLLRLTKSLPLALFAGIGVAVLIKSLGL</sequence>
<dbReference type="EMBL" id="AP014936">
    <property type="protein sequence ID" value="BAU46900.1"/>
    <property type="molecule type" value="Genomic_DNA"/>
</dbReference>
<keyword evidence="1" id="KW-0812">Transmembrane</keyword>
<dbReference type="Pfam" id="PF05437">
    <property type="entry name" value="AzlD"/>
    <property type="match status" value="1"/>
</dbReference>
<reference evidence="2 3" key="1">
    <citation type="submission" date="2015-08" db="EMBL/GenBank/DDBJ databases">
        <title>Complete genome sequence of Sulfurifustis variabilis.</title>
        <authorList>
            <person name="Miura A."/>
            <person name="Kojima H."/>
            <person name="Fukui M."/>
        </authorList>
    </citation>
    <scope>NUCLEOTIDE SEQUENCE [LARGE SCALE GENOMIC DNA]</scope>
    <source>
        <strain evidence="3">skN76</strain>
    </source>
</reference>
<evidence type="ECO:0008006" key="4">
    <source>
        <dbReference type="Google" id="ProtNLM"/>
    </source>
</evidence>
<protein>
    <recommendedName>
        <fullName evidence="4">Branched-chain amino acid transport</fullName>
    </recommendedName>
</protein>